<keyword evidence="10 13" id="KW-0648">Protein biosynthesis</keyword>
<dbReference type="Gene3D" id="3.30.980.10">
    <property type="entry name" value="Threonyl-trna Synthetase, Chain A, domain 2"/>
    <property type="match status" value="1"/>
</dbReference>
<dbReference type="HAMAP" id="MF_00184">
    <property type="entry name" value="Thr_tRNA_synth"/>
    <property type="match status" value="1"/>
</dbReference>
<dbReference type="PANTHER" id="PTHR11451">
    <property type="entry name" value="THREONINE-TRNA LIGASE"/>
    <property type="match status" value="1"/>
</dbReference>
<dbReference type="NCBIfam" id="TIGR00418">
    <property type="entry name" value="thrS"/>
    <property type="match status" value="1"/>
</dbReference>
<dbReference type="InterPro" id="IPR012676">
    <property type="entry name" value="TGS-like"/>
</dbReference>
<dbReference type="Proteomes" id="UP001596500">
    <property type="component" value="Unassembled WGS sequence"/>
</dbReference>
<dbReference type="EC" id="6.1.1.3" evidence="13"/>
<dbReference type="InterPro" id="IPR033728">
    <property type="entry name" value="ThrRS_core"/>
</dbReference>
<dbReference type="InterPro" id="IPR004154">
    <property type="entry name" value="Anticodon-bd"/>
</dbReference>
<comment type="similarity">
    <text evidence="1 13">Belongs to the class-II aminoacyl-tRNA synthetase family.</text>
</comment>
<evidence type="ECO:0000256" key="1">
    <source>
        <dbReference type="ARBA" id="ARBA00008226"/>
    </source>
</evidence>
<comment type="caution">
    <text evidence="13">Lacks conserved residue(s) required for the propagation of feature annotation.</text>
</comment>
<dbReference type="Pfam" id="PF02824">
    <property type="entry name" value="TGS"/>
    <property type="match status" value="1"/>
</dbReference>
<keyword evidence="2 13" id="KW-0963">Cytoplasm</keyword>
<evidence type="ECO:0000256" key="12">
    <source>
        <dbReference type="ARBA" id="ARBA00049515"/>
    </source>
</evidence>
<dbReference type="CDD" id="cd00771">
    <property type="entry name" value="ThrRS_core"/>
    <property type="match status" value="1"/>
</dbReference>
<keyword evidence="3 13" id="KW-0820">tRNA-binding</keyword>
<dbReference type="Pfam" id="PF07973">
    <property type="entry name" value="tRNA_SAD"/>
    <property type="match status" value="1"/>
</dbReference>
<gene>
    <name evidence="13 16" type="primary">thrS</name>
    <name evidence="16" type="ORF">ACFQNG_18820</name>
</gene>
<evidence type="ECO:0000313" key="16">
    <source>
        <dbReference type="EMBL" id="MFC7443122.1"/>
    </source>
</evidence>
<keyword evidence="11 13" id="KW-0030">Aminoacyl-tRNA synthetase</keyword>
<dbReference type="InterPro" id="IPR045864">
    <property type="entry name" value="aa-tRNA-synth_II/BPL/LPL"/>
</dbReference>
<name>A0ABW2RQ46_9BACL</name>
<evidence type="ECO:0000256" key="13">
    <source>
        <dbReference type="HAMAP-Rule" id="MF_00184"/>
    </source>
</evidence>
<dbReference type="Pfam" id="PF03129">
    <property type="entry name" value="HGTP_anticodon"/>
    <property type="match status" value="1"/>
</dbReference>
<evidence type="ECO:0000256" key="5">
    <source>
        <dbReference type="ARBA" id="ARBA00022723"/>
    </source>
</evidence>
<keyword evidence="9 13" id="KW-0694">RNA-binding</keyword>
<dbReference type="PANTHER" id="PTHR11451:SF56">
    <property type="entry name" value="THREONINE--TRNA LIGASE 1"/>
    <property type="match status" value="1"/>
</dbReference>
<organism evidence="16 17">
    <name type="scientific">Laceyella putida</name>
    <dbReference type="NCBI Taxonomy" id="110101"/>
    <lineage>
        <taxon>Bacteria</taxon>
        <taxon>Bacillati</taxon>
        <taxon>Bacillota</taxon>
        <taxon>Bacilli</taxon>
        <taxon>Bacillales</taxon>
        <taxon>Thermoactinomycetaceae</taxon>
        <taxon>Laceyella</taxon>
    </lineage>
</organism>
<keyword evidence="7 13" id="KW-0862">Zinc</keyword>
<comment type="catalytic activity">
    <reaction evidence="12 13">
        <text>tRNA(Thr) + L-threonine + ATP = L-threonyl-tRNA(Thr) + AMP + diphosphate + H(+)</text>
        <dbReference type="Rhea" id="RHEA:24624"/>
        <dbReference type="Rhea" id="RHEA-COMP:9670"/>
        <dbReference type="Rhea" id="RHEA-COMP:9704"/>
        <dbReference type="ChEBI" id="CHEBI:15378"/>
        <dbReference type="ChEBI" id="CHEBI:30616"/>
        <dbReference type="ChEBI" id="CHEBI:33019"/>
        <dbReference type="ChEBI" id="CHEBI:57926"/>
        <dbReference type="ChEBI" id="CHEBI:78442"/>
        <dbReference type="ChEBI" id="CHEBI:78534"/>
        <dbReference type="ChEBI" id="CHEBI:456215"/>
        <dbReference type="EC" id="6.1.1.3"/>
    </reaction>
</comment>
<proteinExistence type="inferred from homology"/>
<dbReference type="InterPro" id="IPR002320">
    <property type="entry name" value="Thr-tRNA-ligase_IIa"/>
</dbReference>
<evidence type="ECO:0000256" key="10">
    <source>
        <dbReference type="ARBA" id="ARBA00022917"/>
    </source>
</evidence>
<dbReference type="Pfam" id="PF00587">
    <property type="entry name" value="tRNA-synt_2b"/>
    <property type="match status" value="1"/>
</dbReference>
<dbReference type="InterPro" id="IPR002314">
    <property type="entry name" value="aa-tRNA-synt_IIb"/>
</dbReference>
<keyword evidence="8 13" id="KW-0067">ATP-binding</keyword>
<feature type="domain" description="TGS" evidence="15">
    <location>
        <begin position="1"/>
        <end position="64"/>
    </location>
</feature>
<evidence type="ECO:0000256" key="2">
    <source>
        <dbReference type="ARBA" id="ARBA00022490"/>
    </source>
</evidence>
<comment type="caution">
    <text evidence="16">The sequence shown here is derived from an EMBL/GenBank/DDBJ whole genome shotgun (WGS) entry which is preliminary data.</text>
</comment>
<evidence type="ECO:0000256" key="7">
    <source>
        <dbReference type="ARBA" id="ARBA00022833"/>
    </source>
</evidence>
<dbReference type="InterPro" id="IPR012947">
    <property type="entry name" value="tRNA_SAD"/>
</dbReference>
<feature type="binding site" evidence="13">
    <location>
        <position position="337"/>
    </location>
    <ligand>
        <name>Zn(2+)</name>
        <dbReference type="ChEBI" id="CHEBI:29105"/>
        <note>catalytic</note>
    </ligand>
</feature>
<dbReference type="PROSITE" id="PS51880">
    <property type="entry name" value="TGS"/>
    <property type="match status" value="1"/>
</dbReference>
<accession>A0ABW2RQ46</accession>
<dbReference type="CDD" id="cd00860">
    <property type="entry name" value="ThrRS_anticodon"/>
    <property type="match status" value="1"/>
</dbReference>
<dbReference type="Gene3D" id="3.30.54.20">
    <property type="match status" value="1"/>
</dbReference>
<dbReference type="Gene3D" id="3.40.50.800">
    <property type="entry name" value="Anticodon-binding domain"/>
    <property type="match status" value="1"/>
</dbReference>
<evidence type="ECO:0000259" key="14">
    <source>
        <dbReference type="PROSITE" id="PS50862"/>
    </source>
</evidence>
<dbReference type="SUPFAM" id="SSF52954">
    <property type="entry name" value="Class II aaRS ABD-related"/>
    <property type="match status" value="1"/>
</dbReference>
<dbReference type="GO" id="GO:0004829">
    <property type="term" value="F:threonine-tRNA ligase activity"/>
    <property type="evidence" value="ECO:0007669"/>
    <property type="project" value="UniProtKB-EC"/>
</dbReference>
<comment type="subunit">
    <text evidence="13">Homodimer.</text>
</comment>
<evidence type="ECO:0000256" key="3">
    <source>
        <dbReference type="ARBA" id="ARBA00022555"/>
    </source>
</evidence>
<evidence type="ECO:0000256" key="6">
    <source>
        <dbReference type="ARBA" id="ARBA00022741"/>
    </source>
</evidence>
<dbReference type="InterPro" id="IPR047246">
    <property type="entry name" value="ThrRS_anticodon"/>
</dbReference>
<dbReference type="SMART" id="SM00863">
    <property type="entry name" value="tRNA_SAD"/>
    <property type="match status" value="1"/>
</dbReference>
<comment type="cofactor">
    <cofactor evidence="13">
        <name>Zn(2+)</name>
        <dbReference type="ChEBI" id="CHEBI:29105"/>
    </cofactor>
    <text evidence="13">Binds 1 zinc ion per subunit.</text>
</comment>
<dbReference type="Gene3D" id="3.10.20.30">
    <property type="match status" value="1"/>
</dbReference>
<keyword evidence="17" id="KW-1185">Reference proteome</keyword>
<dbReference type="Gene3D" id="3.30.930.10">
    <property type="entry name" value="Bira Bifunctional Protein, Domain 2"/>
    <property type="match status" value="1"/>
</dbReference>
<dbReference type="EMBL" id="JBHTBW010000080">
    <property type="protein sequence ID" value="MFC7443122.1"/>
    <property type="molecule type" value="Genomic_DNA"/>
</dbReference>
<evidence type="ECO:0000313" key="17">
    <source>
        <dbReference type="Proteomes" id="UP001596500"/>
    </source>
</evidence>
<dbReference type="CDD" id="cd01667">
    <property type="entry name" value="TGS_ThrRS"/>
    <property type="match status" value="1"/>
</dbReference>
<dbReference type="PRINTS" id="PR01047">
    <property type="entry name" value="TRNASYNTHTHR"/>
</dbReference>
<dbReference type="InterPro" id="IPR006195">
    <property type="entry name" value="aa-tRNA-synth_II"/>
</dbReference>
<sequence length="648" mass="74815">MAEQLKIRLKDGSEREYAAGTTFYDIAASISRSLAKDAVAAKLNGKVLDLKRPLEESGELELLTLKDAEGVDVMRHTAAHVMAQAVARLFPGVKFAIGPVIENGFYYDFADHTFNPEDLPRIEAEMKKIIKENLPIEREVLDRDEALKFFAEREDRFKVELIQDLPEDEVITIYRQGEFVDLCRGPHLPSTGKVKAFKLMSISGAYWRGDSDREMLTRIYAVAFNKKEELDAHLQLLEEAKQRDHRKLGKELELFTLSKDVGQGLPIWLPKGAKIRRIIERYIVDLEERLGYEHVYTPHLANVDLYKTSGHWEHYHEDMYPVMKIDQEELVLRPMNCPHHMMVYKSRLHSYRDLPIRIAELGMMHRYEMSGALAGLQRVRVMTLNDAHIFCRPDQIKEEFTRVVRLIEQVYKDFGITDYYHRLSFRDPEDKEKYIQNDEMWELAQGMLKETMDEMGLDYVIAPGEAAFYGPKLDVQVKTALGKDETLSTVQLDFQLPMRFELEYMGEDGKMHRPVVLHRGIVGTMERFVAFLIEQYKGAFPAWLAPVQARVLTVSKVFDAYAQEVTEVLNNAGLRVEFDNSDEKLGYKIRKSQTEKIPYTLVIGEKEQEARSVAVRRYGEGDLGAMTIEAFANRLSDEVKNKEQLVKK</sequence>
<comment type="subcellular location">
    <subcellularLocation>
        <location evidence="13">Cytoplasm</location>
    </subcellularLocation>
</comment>
<feature type="binding site" evidence="13">
    <location>
        <position position="518"/>
    </location>
    <ligand>
        <name>Zn(2+)</name>
        <dbReference type="ChEBI" id="CHEBI:29105"/>
        <note>catalytic</note>
    </ligand>
</feature>
<dbReference type="SUPFAM" id="SSF55681">
    <property type="entry name" value="Class II aaRS and biotin synthetases"/>
    <property type="match status" value="1"/>
</dbReference>
<evidence type="ECO:0000259" key="15">
    <source>
        <dbReference type="PROSITE" id="PS51880"/>
    </source>
</evidence>
<dbReference type="InterPro" id="IPR012675">
    <property type="entry name" value="Beta-grasp_dom_sf"/>
</dbReference>
<keyword evidence="4 13" id="KW-0436">Ligase</keyword>
<evidence type="ECO:0000256" key="4">
    <source>
        <dbReference type="ARBA" id="ARBA00022598"/>
    </source>
</evidence>
<protein>
    <recommendedName>
        <fullName evidence="13">Threonine--tRNA ligase</fullName>
        <ecNumber evidence="13">6.1.1.3</ecNumber>
    </recommendedName>
    <alternativeName>
        <fullName evidence="13">Threonyl-tRNA synthetase</fullName>
        <shortName evidence="13">ThrRS</shortName>
    </alternativeName>
</protein>
<dbReference type="SUPFAM" id="SSF81271">
    <property type="entry name" value="TGS-like"/>
    <property type="match status" value="1"/>
</dbReference>
<dbReference type="InterPro" id="IPR036621">
    <property type="entry name" value="Anticodon-bd_dom_sf"/>
</dbReference>
<evidence type="ECO:0000256" key="11">
    <source>
        <dbReference type="ARBA" id="ARBA00023146"/>
    </source>
</evidence>
<dbReference type="SUPFAM" id="SSF55186">
    <property type="entry name" value="ThrRS/AlaRS common domain"/>
    <property type="match status" value="1"/>
</dbReference>
<dbReference type="InterPro" id="IPR004095">
    <property type="entry name" value="TGS"/>
</dbReference>
<evidence type="ECO:0000256" key="9">
    <source>
        <dbReference type="ARBA" id="ARBA00022884"/>
    </source>
</evidence>
<feature type="binding site" evidence="13">
    <location>
        <position position="388"/>
    </location>
    <ligand>
        <name>Zn(2+)</name>
        <dbReference type="ChEBI" id="CHEBI:29105"/>
        <note>catalytic</note>
    </ligand>
</feature>
<dbReference type="InterPro" id="IPR018163">
    <property type="entry name" value="Thr/Ala-tRNA-synth_IIc_edit"/>
</dbReference>
<dbReference type="RefSeq" id="WP_379867449.1">
    <property type="nucleotide sequence ID" value="NZ_JBHTBW010000080.1"/>
</dbReference>
<feature type="domain" description="Aminoacyl-transfer RNA synthetases class-II family profile" evidence="14">
    <location>
        <begin position="231"/>
        <end position="541"/>
    </location>
</feature>
<keyword evidence="6 13" id="KW-0547">Nucleotide-binding</keyword>
<dbReference type="PROSITE" id="PS50862">
    <property type="entry name" value="AA_TRNA_LIGASE_II"/>
    <property type="match status" value="1"/>
</dbReference>
<evidence type="ECO:0000256" key="8">
    <source>
        <dbReference type="ARBA" id="ARBA00022840"/>
    </source>
</evidence>
<reference evidence="17" key="1">
    <citation type="journal article" date="2019" name="Int. J. Syst. Evol. Microbiol.">
        <title>The Global Catalogue of Microorganisms (GCM) 10K type strain sequencing project: providing services to taxonomists for standard genome sequencing and annotation.</title>
        <authorList>
            <consortium name="The Broad Institute Genomics Platform"/>
            <consortium name="The Broad Institute Genome Sequencing Center for Infectious Disease"/>
            <person name="Wu L."/>
            <person name="Ma J."/>
        </authorList>
    </citation>
    <scope>NUCLEOTIDE SEQUENCE [LARGE SCALE GENOMIC DNA]</scope>
    <source>
        <strain evidence="17">CGMCC 1.12942</strain>
    </source>
</reference>
<keyword evidence="5 13" id="KW-0479">Metal-binding</keyword>